<reference evidence="4" key="1">
    <citation type="submission" date="2022-10" db="EMBL/GenBank/DDBJ databases">
        <title>The complete genomes of actinobacterial strains from the NBC collection.</title>
        <authorList>
            <person name="Joergensen T.S."/>
            <person name="Alvarez Arevalo M."/>
            <person name="Sterndorff E.B."/>
            <person name="Faurdal D."/>
            <person name="Vuksanovic O."/>
            <person name="Mourched A.-S."/>
            <person name="Charusanti P."/>
            <person name="Shaw S."/>
            <person name="Blin K."/>
            <person name="Weber T."/>
        </authorList>
    </citation>
    <scope>NUCLEOTIDE SEQUENCE</scope>
    <source>
        <strain evidence="4">NBC_01432</strain>
    </source>
</reference>
<dbReference type="InterPro" id="IPR002469">
    <property type="entry name" value="Peptidase_S9B_N"/>
</dbReference>
<feature type="signal peptide" evidence="2">
    <location>
        <begin position="1"/>
        <end position="26"/>
    </location>
</feature>
<dbReference type="SUPFAM" id="SSF82171">
    <property type="entry name" value="DPP6 N-terminal domain-like"/>
    <property type="match status" value="1"/>
</dbReference>
<name>A0ABZ2A7A9_STRNV</name>
<feature type="chain" id="PRO_5046135061" evidence="2">
    <location>
        <begin position="27"/>
        <end position="310"/>
    </location>
</feature>
<sequence>MLFRRVVLAVGIVVAAGLPAAGTAVAEQGTAAGRITATGYSSGSPALVSLDPVSGDVTRTFAQNAEDGVLSPKGSTVAYIQRDGTCIPQTEGCMYARNLVVAGGDGSDQRVLVRGIAPETNEAPYVGHPDWSPDGKRIVYDSPRGMEWIKSDGTGQEVLTTAGGAGTFSPDGRSIAFVRTTTYETADGWENGRDVWVMDIATRQVHQISTARNARSTPVDWSPDGQRIVYVTENGLNAVHVATGAVTELQNSWATPLSSIQGPVFSPDGTQIAFSAMDYTDSTYVVDAADGKNLQVLTDQAAIPTDWLSR</sequence>
<dbReference type="EMBL" id="CP109495">
    <property type="protein sequence ID" value="WUX53979.1"/>
    <property type="molecule type" value="Genomic_DNA"/>
</dbReference>
<evidence type="ECO:0000256" key="1">
    <source>
        <dbReference type="ARBA" id="ARBA00009820"/>
    </source>
</evidence>
<dbReference type="Proteomes" id="UP001432209">
    <property type="component" value="Chromosome"/>
</dbReference>
<evidence type="ECO:0000313" key="5">
    <source>
        <dbReference type="Proteomes" id="UP001432209"/>
    </source>
</evidence>
<keyword evidence="5" id="KW-1185">Reference proteome</keyword>
<gene>
    <name evidence="4" type="ORF">OG442_21775</name>
</gene>
<keyword evidence="2" id="KW-0732">Signal</keyword>
<accession>A0ABZ2A7A9</accession>
<comment type="similarity">
    <text evidence="1">Belongs to the TolB family.</text>
</comment>
<evidence type="ECO:0000259" key="3">
    <source>
        <dbReference type="Pfam" id="PF00930"/>
    </source>
</evidence>
<organism evidence="4 5">
    <name type="scientific">Streptomyces niveus</name>
    <name type="common">Streptomyces spheroides</name>
    <dbReference type="NCBI Taxonomy" id="193462"/>
    <lineage>
        <taxon>Bacteria</taxon>
        <taxon>Bacillati</taxon>
        <taxon>Actinomycetota</taxon>
        <taxon>Actinomycetes</taxon>
        <taxon>Kitasatosporales</taxon>
        <taxon>Streptomycetaceae</taxon>
        <taxon>Streptomyces</taxon>
    </lineage>
</organism>
<dbReference type="InterPro" id="IPR011659">
    <property type="entry name" value="WD40"/>
</dbReference>
<proteinExistence type="inferred from homology"/>
<dbReference type="Pfam" id="PF00930">
    <property type="entry name" value="DPPIV_N"/>
    <property type="match status" value="1"/>
</dbReference>
<evidence type="ECO:0000256" key="2">
    <source>
        <dbReference type="SAM" id="SignalP"/>
    </source>
</evidence>
<dbReference type="RefSeq" id="WP_329077587.1">
    <property type="nucleotide sequence ID" value="NZ_CP109495.1"/>
</dbReference>
<dbReference type="Pfam" id="PF07676">
    <property type="entry name" value="PD40"/>
    <property type="match status" value="2"/>
</dbReference>
<dbReference type="InterPro" id="IPR011042">
    <property type="entry name" value="6-blade_b-propeller_TolB-like"/>
</dbReference>
<dbReference type="Gene3D" id="2.120.10.30">
    <property type="entry name" value="TolB, C-terminal domain"/>
    <property type="match status" value="2"/>
</dbReference>
<evidence type="ECO:0000313" key="4">
    <source>
        <dbReference type="EMBL" id="WUX53979.1"/>
    </source>
</evidence>
<protein>
    <submittedName>
        <fullName evidence="4">DPP IV N-terminal domain-containing protein</fullName>
    </submittedName>
</protein>
<dbReference type="PANTHER" id="PTHR36842:SF1">
    <property type="entry name" value="PROTEIN TOLB"/>
    <property type="match status" value="1"/>
</dbReference>
<dbReference type="PANTHER" id="PTHR36842">
    <property type="entry name" value="PROTEIN TOLB HOMOLOG"/>
    <property type="match status" value="1"/>
</dbReference>
<feature type="domain" description="Dipeptidylpeptidase IV N-terminal" evidence="3">
    <location>
        <begin position="194"/>
        <end position="279"/>
    </location>
</feature>